<reference evidence="3 6" key="3">
    <citation type="submission" date="2020-04" db="EMBL/GenBank/DDBJ databases">
        <authorList>
            <person name="Hitch T.C.A."/>
            <person name="Wylensek D."/>
            <person name="Clavel T."/>
        </authorList>
    </citation>
    <scope>NUCLEOTIDE SEQUENCE [LARGE SCALE GENOMIC DNA]</scope>
    <source>
        <strain evidence="3 6">BL-383-APC-3D</strain>
    </source>
</reference>
<sequence>MSATTRRIVYVIAYELVGILAVTFGLSALGFDGGQSGAVAIASSTVAVTWNFIWTSMFEAWERRQESQTRTVKRRIVHAIGFEGGLTCFLIPVVAWVLKVSLLEAFFLQASILVFFLIYTFVFTWVFDKIWPPYTNVVESTTPVNK</sequence>
<keyword evidence="1" id="KW-1133">Transmembrane helix</keyword>
<protein>
    <submittedName>
        <fullName evidence="3">PACE efflux transporter</fullName>
    </submittedName>
</protein>
<organism evidence="4 5">
    <name type="scientific">Corynebacterium stationis</name>
    <dbReference type="NCBI Taxonomy" id="1705"/>
    <lineage>
        <taxon>Bacteria</taxon>
        <taxon>Bacillati</taxon>
        <taxon>Actinomycetota</taxon>
        <taxon>Actinomycetes</taxon>
        <taxon>Mycobacteriales</taxon>
        <taxon>Corynebacteriaceae</taxon>
        <taxon>Corynebacterium</taxon>
    </lineage>
</organism>
<feature type="transmembrane region" description="Helical" evidence="1">
    <location>
        <begin position="105"/>
        <end position="127"/>
    </location>
</feature>
<dbReference type="Proteomes" id="UP000076947">
    <property type="component" value="Unassembled WGS sequence"/>
</dbReference>
<gene>
    <name evidence="4" type="ORF">AYJ05_04150</name>
    <name evidence="3" type="ORF">HF853_05160</name>
</gene>
<keyword evidence="1" id="KW-0812">Transmembrane</keyword>
<reference evidence="5" key="1">
    <citation type="submission" date="2016-02" db="EMBL/GenBank/DDBJ databases">
        <authorList>
            <person name="Kaur G."/>
            <person name="Nair G.R."/>
            <person name="Mayilraj S."/>
        </authorList>
    </citation>
    <scope>NUCLEOTIDE SEQUENCE [LARGE SCALE GENOMIC DNA]</scope>
    <source>
        <strain evidence="5">GA-15</strain>
    </source>
</reference>
<dbReference type="NCBIfam" id="NF033664">
    <property type="entry name" value="PACE_transport"/>
    <property type="match status" value="1"/>
</dbReference>
<keyword evidence="5" id="KW-1185">Reference proteome</keyword>
<name>A0A177ICS9_9CORY</name>
<feature type="domain" description="Chlorhexidine efflux transporter" evidence="2">
    <location>
        <begin position="4"/>
        <end position="64"/>
    </location>
</feature>
<evidence type="ECO:0000259" key="2">
    <source>
        <dbReference type="Pfam" id="PF05232"/>
    </source>
</evidence>
<dbReference type="InterPro" id="IPR058208">
    <property type="entry name" value="PACE"/>
</dbReference>
<feature type="domain" description="Chlorhexidine efflux transporter" evidence="2">
    <location>
        <begin position="70"/>
        <end position="132"/>
    </location>
</feature>
<dbReference type="OrthoDB" id="1631120at2"/>
<comment type="caution">
    <text evidence="4">The sequence shown here is derived from an EMBL/GenBank/DDBJ whole genome shotgun (WGS) entry which is preliminary data.</text>
</comment>
<evidence type="ECO:0000313" key="4">
    <source>
        <dbReference type="EMBL" id="OAH26638.1"/>
    </source>
</evidence>
<dbReference type="AlphaFoldDB" id="A0A177ICS9"/>
<evidence type="ECO:0000313" key="6">
    <source>
        <dbReference type="Proteomes" id="UP000544551"/>
    </source>
</evidence>
<feature type="transmembrane region" description="Helical" evidence="1">
    <location>
        <begin position="37"/>
        <end position="55"/>
    </location>
</feature>
<dbReference type="EMBL" id="LSTQ01000023">
    <property type="protein sequence ID" value="OAH26638.1"/>
    <property type="molecule type" value="Genomic_DNA"/>
</dbReference>
<keyword evidence="1" id="KW-0472">Membrane</keyword>
<dbReference type="InterPro" id="IPR007896">
    <property type="entry name" value="BTP_bacteria"/>
</dbReference>
<feature type="transmembrane region" description="Helical" evidence="1">
    <location>
        <begin position="12"/>
        <end position="31"/>
    </location>
</feature>
<evidence type="ECO:0000313" key="3">
    <source>
        <dbReference type="EMBL" id="NME89068.1"/>
    </source>
</evidence>
<dbReference type="RefSeq" id="WP_066840109.1">
    <property type="nucleotide sequence ID" value="NZ_CAJUDP010000033.1"/>
</dbReference>
<evidence type="ECO:0000256" key="1">
    <source>
        <dbReference type="SAM" id="Phobius"/>
    </source>
</evidence>
<dbReference type="Pfam" id="PF05232">
    <property type="entry name" value="BTP"/>
    <property type="match status" value="2"/>
</dbReference>
<dbReference type="Proteomes" id="UP000544551">
    <property type="component" value="Unassembled WGS sequence"/>
</dbReference>
<accession>A0A177ICS9</accession>
<feature type="transmembrane region" description="Helical" evidence="1">
    <location>
        <begin position="76"/>
        <end position="99"/>
    </location>
</feature>
<evidence type="ECO:0000313" key="5">
    <source>
        <dbReference type="Proteomes" id="UP000076947"/>
    </source>
</evidence>
<proteinExistence type="predicted"/>
<reference evidence="4" key="2">
    <citation type="submission" date="2016-02" db="EMBL/GenBank/DDBJ databases">
        <authorList>
            <person name="Wen L."/>
            <person name="He K."/>
            <person name="Yang H."/>
        </authorList>
    </citation>
    <scope>NUCLEOTIDE SEQUENCE [LARGE SCALE GENOMIC DNA]</scope>
    <source>
        <strain evidence="4">GA-15</strain>
    </source>
</reference>
<dbReference type="EMBL" id="JABAFZ010000004">
    <property type="protein sequence ID" value="NME89068.1"/>
    <property type="molecule type" value="Genomic_DNA"/>
</dbReference>